<dbReference type="AlphaFoldDB" id="A0AAN5VJR4"/>
<dbReference type="RefSeq" id="WP_074105960.1">
    <property type="nucleotide sequence ID" value="NZ_BING01000001.1"/>
</dbReference>
<name>A0AAN5VJR4_CLODI</name>
<reference evidence="1" key="2">
    <citation type="submission" date="2021-06" db="EMBL/GenBank/DDBJ databases">
        <authorList>
            <consortium name="NCBI Pathogen Detection Project"/>
        </authorList>
    </citation>
    <scope>NUCLEOTIDE SEQUENCE</scope>
    <source>
        <strain evidence="1">HN1000</strain>
    </source>
</reference>
<accession>A0AAN5VJR4</accession>
<sequence length="188" mass="21778">MADNAIDSLKLVKEYFYDYTTGSKHKKDNTNLELTIIFLHNSIELLLKSILINENELLIYEDLSKKTDDGTEMRKSYNNTLSLSEILIKKEGITNLITTYCSIFNVDKKIQIVLTDLEKLKDTVVCLGINESDNFEQILITIYESINIILNVLCEDLKKIDNYFEYDNVRDTLEPLVESYNDIFAPIQ</sequence>
<dbReference type="EMBL" id="DAEPXK010000008">
    <property type="protein sequence ID" value="HBH1541612.1"/>
    <property type="molecule type" value="Genomic_DNA"/>
</dbReference>
<evidence type="ECO:0000313" key="1">
    <source>
        <dbReference type="EMBL" id="HBH1541612.1"/>
    </source>
</evidence>
<evidence type="ECO:0000313" key="2">
    <source>
        <dbReference type="Proteomes" id="UP000878956"/>
    </source>
</evidence>
<dbReference type="Proteomes" id="UP000878956">
    <property type="component" value="Unassembled WGS sequence"/>
</dbReference>
<organism evidence="1 2">
    <name type="scientific">Clostridioides difficile</name>
    <name type="common">Peptoclostridium difficile</name>
    <dbReference type="NCBI Taxonomy" id="1496"/>
    <lineage>
        <taxon>Bacteria</taxon>
        <taxon>Bacillati</taxon>
        <taxon>Bacillota</taxon>
        <taxon>Clostridia</taxon>
        <taxon>Peptostreptococcales</taxon>
        <taxon>Peptostreptococcaceae</taxon>
        <taxon>Clostridioides</taxon>
    </lineage>
</organism>
<comment type="caution">
    <text evidence="1">The sequence shown here is derived from an EMBL/GenBank/DDBJ whole genome shotgun (WGS) entry which is preliminary data.</text>
</comment>
<reference evidence="1" key="1">
    <citation type="journal article" date="2018" name="Genome Biol.">
        <title>SKESA: strategic k-mer extension for scrupulous assemblies.</title>
        <authorList>
            <person name="Souvorov A."/>
            <person name="Agarwala R."/>
            <person name="Lipman D.J."/>
        </authorList>
    </citation>
    <scope>NUCLEOTIDE SEQUENCE</scope>
    <source>
        <strain evidence="1">HN1000</strain>
    </source>
</reference>
<proteinExistence type="predicted"/>
<protein>
    <submittedName>
        <fullName evidence="1">Uncharacterized protein</fullName>
    </submittedName>
</protein>
<gene>
    <name evidence="1" type="ORF">KRM00_001074</name>
</gene>